<name>K9WJG6_9CYAN</name>
<evidence type="ECO:0000313" key="3">
    <source>
        <dbReference type="Proteomes" id="UP000010471"/>
    </source>
</evidence>
<dbReference type="PANTHER" id="PTHR33645:SF11">
    <property type="entry name" value="AMINOPEPTIDASE (DUF3754)"/>
    <property type="match status" value="1"/>
</dbReference>
<dbReference type="STRING" id="1173027.Mic7113_4879"/>
<dbReference type="EMBL" id="CP003630">
    <property type="protein sequence ID" value="AFZ20545.1"/>
    <property type="molecule type" value="Genomic_DNA"/>
</dbReference>
<evidence type="ECO:0000313" key="2">
    <source>
        <dbReference type="EMBL" id="AFZ20545.1"/>
    </source>
</evidence>
<evidence type="ECO:0008006" key="4">
    <source>
        <dbReference type="Google" id="ProtNLM"/>
    </source>
</evidence>
<dbReference type="AlphaFoldDB" id="K9WJG6"/>
<dbReference type="InterPro" id="IPR022227">
    <property type="entry name" value="DUF3754"/>
</dbReference>
<gene>
    <name evidence="2" type="ORF">Mic7113_4879</name>
</gene>
<protein>
    <recommendedName>
        <fullName evidence="4">DUF3754 domain-containing protein</fullName>
    </recommendedName>
</protein>
<sequence length="445" mass="51563">MAVYKDREAFIPYRRTDLIELCIEDGQLDAVEAQKFREFCSILSAYYHFQFHAYLESLKDNYAPFDPDADTKYRVEVSSQDRAAMESMLVADFKSILERANYIPLSQESLQRAFEDRSLIELKTHVDFNDFEQMVCYCRGDIDKAAWVKKFLRKRKKTINVFERVVLLIKFKDESYFASQKTKPDKLKFIPGKMYVYLYKNIPKFDIELLFPNVKTSMTWKDRILFGIPAIGAAIPLVLRVLPQLLLVISVILFITVGPEYLKQLKQSTPSQEEVRNIMPVLVAILSLALTLGGFAFKQYTNYKSKQIKFQKNVTETLFFRNLASNVRVFQSLIDAAEEEECKEIILVFYHLLTSQTPLTPEQLDNRIEAWMDEKFGTQIDFDIHGPLHNLEVIRGKIAQDGSSTNTPDIAILTRDSQGYCHLLSLDEALAVIDYIWDKAFLYSL</sequence>
<dbReference type="RefSeq" id="WP_015184680.1">
    <property type="nucleotide sequence ID" value="NC_019738.1"/>
</dbReference>
<dbReference type="eggNOG" id="ENOG502Z7SK">
    <property type="taxonomic scope" value="Bacteria"/>
</dbReference>
<keyword evidence="3" id="KW-1185">Reference proteome</keyword>
<dbReference type="Proteomes" id="UP000010471">
    <property type="component" value="Chromosome"/>
</dbReference>
<dbReference type="Pfam" id="PF12576">
    <property type="entry name" value="DUF3754"/>
    <property type="match status" value="1"/>
</dbReference>
<feature type="transmembrane region" description="Helical" evidence="1">
    <location>
        <begin position="224"/>
        <end position="257"/>
    </location>
</feature>
<dbReference type="PANTHER" id="PTHR33645">
    <property type="entry name" value="AMINOPEPTIDASE (DUF3754)"/>
    <property type="match status" value="1"/>
</dbReference>
<dbReference type="KEGG" id="mic:Mic7113_4879"/>
<accession>K9WJG6</accession>
<keyword evidence="1" id="KW-0472">Membrane</keyword>
<keyword evidence="1" id="KW-1133">Transmembrane helix</keyword>
<dbReference type="OrthoDB" id="445083at2"/>
<organism evidence="2 3">
    <name type="scientific">Allocoleopsis franciscana PCC 7113</name>
    <dbReference type="NCBI Taxonomy" id="1173027"/>
    <lineage>
        <taxon>Bacteria</taxon>
        <taxon>Bacillati</taxon>
        <taxon>Cyanobacteriota</taxon>
        <taxon>Cyanophyceae</taxon>
        <taxon>Coleofasciculales</taxon>
        <taxon>Coleofasciculaceae</taxon>
        <taxon>Allocoleopsis</taxon>
        <taxon>Allocoleopsis franciscana</taxon>
    </lineage>
</organism>
<keyword evidence="1" id="KW-0812">Transmembrane</keyword>
<feature type="transmembrane region" description="Helical" evidence="1">
    <location>
        <begin position="277"/>
        <end position="297"/>
    </location>
</feature>
<dbReference type="PATRIC" id="fig|1173027.3.peg.5409"/>
<reference evidence="2 3" key="1">
    <citation type="submission" date="2012-06" db="EMBL/GenBank/DDBJ databases">
        <title>Finished chromosome of genome of Microcoleus sp. PCC 7113.</title>
        <authorList>
            <consortium name="US DOE Joint Genome Institute"/>
            <person name="Gugger M."/>
            <person name="Coursin T."/>
            <person name="Rippka R."/>
            <person name="Tandeau De Marsac N."/>
            <person name="Huntemann M."/>
            <person name="Wei C.-L."/>
            <person name="Han J."/>
            <person name="Detter J.C."/>
            <person name="Han C."/>
            <person name="Tapia R."/>
            <person name="Chen A."/>
            <person name="Kyrpides N."/>
            <person name="Mavromatis K."/>
            <person name="Markowitz V."/>
            <person name="Szeto E."/>
            <person name="Ivanova N."/>
            <person name="Pagani I."/>
            <person name="Pati A."/>
            <person name="Goodwin L."/>
            <person name="Nordberg H.P."/>
            <person name="Cantor M.N."/>
            <person name="Hua S.X."/>
            <person name="Woyke T."/>
            <person name="Kerfeld C.A."/>
        </authorList>
    </citation>
    <scope>NUCLEOTIDE SEQUENCE [LARGE SCALE GENOMIC DNA]</scope>
    <source>
        <strain evidence="2 3">PCC 7113</strain>
    </source>
</reference>
<evidence type="ECO:0000256" key="1">
    <source>
        <dbReference type="SAM" id="Phobius"/>
    </source>
</evidence>
<dbReference type="HOGENOM" id="CLU_036797_0_0_3"/>
<proteinExistence type="predicted"/>